<proteinExistence type="predicted"/>
<accession>A0A146EZR3</accession>
<organism evidence="1 2">
    <name type="scientific">Aspergillus kawachii</name>
    <name type="common">White koji mold</name>
    <name type="synonym">Aspergillus awamori var. kawachi</name>
    <dbReference type="NCBI Taxonomy" id="1069201"/>
    <lineage>
        <taxon>Eukaryota</taxon>
        <taxon>Fungi</taxon>
        <taxon>Dikarya</taxon>
        <taxon>Ascomycota</taxon>
        <taxon>Pezizomycotina</taxon>
        <taxon>Eurotiomycetes</taxon>
        <taxon>Eurotiomycetidae</taxon>
        <taxon>Eurotiales</taxon>
        <taxon>Aspergillaceae</taxon>
        <taxon>Aspergillus</taxon>
        <taxon>Aspergillus subgen. Circumdati</taxon>
    </lineage>
</organism>
<evidence type="ECO:0000313" key="2">
    <source>
        <dbReference type="Proteomes" id="UP000075230"/>
    </source>
</evidence>
<name>A0A146EZR3_ASPKA</name>
<dbReference type="VEuPathDB" id="FungiDB:ASPFODRAFT_48760"/>
<dbReference type="EMBL" id="BCWF01000004">
    <property type="protein sequence ID" value="GAT19249.1"/>
    <property type="molecule type" value="Genomic_DNA"/>
</dbReference>
<evidence type="ECO:0000313" key="1">
    <source>
        <dbReference type="EMBL" id="GAT19249.1"/>
    </source>
</evidence>
<reference evidence="2" key="2">
    <citation type="submission" date="2016-02" db="EMBL/GenBank/DDBJ databases">
        <title>Genome sequencing of Aspergillus luchuensis NBRC 4314.</title>
        <authorList>
            <person name="Yamada O."/>
        </authorList>
    </citation>
    <scope>NUCLEOTIDE SEQUENCE [LARGE SCALE GENOMIC DNA]</scope>
    <source>
        <strain evidence="2">RIB 2604</strain>
    </source>
</reference>
<dbReference type="AlphaFoldDB" id="A0A146EZR3"/>
<dbReference type="Proteomes" id="UP000075230">
    <property type="component" value="Unassembled WGS sequence"/>
</dbReference>
<sequence>MLPSDIKQRVLKMAYLMLLWLYFDEKLEESREEADDSDADEDETTALANASDEMLIEAFDAMNRLMARKRLCLEYQTSNACSPRRECDYPLINTDNRISVTKSMRSDRYDANHSSIWGGFNLDLVVGLKYIVDWNIMS</sequence>
<gene>
    <name evidence="1" type="ORF">RIB2604_00401820</name>
</gene>
<protein>
    <submittedName>
        <fullName evidence="1">Uncharacterized protein</fullName>
    </submittedName>
</protein>
<comment type="caution">
    <text evidence="1">The sequence shown here is derived from an EMBL/GenBank/DDBJ whole genome shotgun (WGS) entry which is preliminary data.</text>
</comment>
<reference evidence="1 2" key="1">
    <citation type="journal article" date="2016" name="DNA Res.">
        <title>Genome sequence of Aspergillus luchuensis NBRC 4314.</title>
        <authorList>
            <person name="Yamada O."/>
            <person name="Machida M."/>
            <person name="Hosoyama A."/>
            <person name="Goto M."/>
            <person name="Takahashi T."/>
            <person name="Futagami T."/>
            <person name="Yamagata Y."/>
            <person name="Takeuchi M."/>
            <person name="Kobayashi T."/>
            <person name="Koike H."/>
            <person name="Abe K."/>
            <person name="Asai K."/>
            <person name="Arita M."/>
            <person name="Fujita N."/>
            <person name="Fukuda K."/>
            <person name="Higa K."/>
            <person name="Horikawa H."/>
            <person name="Ishikawa T."/>
            <person name="Jinno K."/>
            <person name="Kato Y."/>
            <person name="Kirimura K."/>
            <person name="Mizutani O."/>
            <person name="Nakasone K."/>
            <person name="Sano M."/>
            <person name="Shiraishi Y."/>
            <person name="Tsukahara M."/>
            <person name="Gomi K."/>
        </authorList>
    </citation>
    <scope>NUCLEOTIDE SEQUENCE [LARGE SCALE GENOMIC DNA]</scope>
    <source>
        <strain evidence="1 2">RIB 2604</strain>
    </source>
</reference>